<dbReference type="GO" id="GO:0004674">
    <property type="term" value="F:protein serine/threonine kinase activity"/>
    <property type="evidence" value="ECO:0007669"/>
    <property type="project" value="UniProtKB-KW"/>
</dbReference>
<dbReference type="GO" id="GO:0004713">
    <property type="term" value="F:protein tyrosine kinase activity"/>
    <property type="evidence" value="ECO:0007669"/>
    <property type="project" value="InterPro"/>
</dbReference>
<keyword evidence="2" id="KW-0808">Transferase</keyword>
<dbReference type="GO" id="GO:0005634">
    <property type="term" value="C:nucleus"/>
    <property type="evidence" value="ECO:0007669"/>
    <property type="project" value="TreeGrafter"/>
</dbReference>
<dbReference type="Proteomes" id="UP001194580">
    <property type="component" value="Unassembled WGS sequence"/>
</dbReference>
<dbReference type="Gene3D" id="1.10.510.10">
    <property type="entry name" value="Transferase(Phosphotransferase) domain 1"/>
    <property type="match status" value="1"/>
</dbReference>
<dbReference type="SUPFAM" id="SSF56112">
    <property type="entry name" value="Protein kinase-like (PK-like)"/>
    <property type="match status" value="1"/>
</dbReference>
<evidence type="ECO:0000256" key="6">
    <source>
        <dbReference type="SAM" id="MobiDB-lite"/>
    </source>
</evidence>
<proteinExistence type="predicted"/>
<reference evidence="8" key="1">
    <citation type="journal article" date="2020" name="Fungal Divers.">
        <title>Resolving the Mortierellaceae phylogeny through synthesis of multi-gene phylogenetics and phylogenomics.</title>
        <authorList>
            <person name="Vandepol N."/>
            <person name="Liber J."/>
            <person name="Desiro A."/>
            <person name="Na H."/>
            <person name="Kennedy M."/>
            <person name="Barry K."/>
            <person name="Grigoriev I.V."/>
            <person name="Miller A.N."/>
            <person name="O'Donnell K."/>
            <person name="Stajich J.E."/>
            <person name="Bonito G."/>
        </authorList>
    </citation>
    <scope>NUCLEOTIDE SEQUENCE</scope>
    <source>
        <strain evidence="8">NRRL 28262</strain>
    </source>
</reference>
<gene>
    <name evidence="8" type="primary">PLK2_2</name>
    <name evidence="8" type="ORF">BGZ95_010248</name>
</gene>
<dbReference type="PANTHER" id="PTHR24345">
    <property type="entry name" value="SERINE/THREONINE-PROTEIN KINASE PLK"/>
    <property type="match status" value="1"/>
</dbReference>
<sequence length="430" mass="47928">MSNKRNSTGNRHQPYANRNQPSIRAPISTNLVPRISTNQANLPNPIIRPFALSPVLFPVSLSLGVDNITPPAVLFKTLSSTRLDSLLLNADFYENMQPPPVLTSLSGSSATQKAIHNLPSSYFGTKVFVDLQTRESFGMVSLVKNGTFGDVYKVIDGCGVVSVLKVPKPTRAASKAVQREIEFLGMLKRSSHVVKFLGAVNTSFEKCFRTELYSLGDFRGLLLNRGTLTTPEVRYFASQILNGLQSIHDKKIIHRDLRPENIFVSSLLTLKIADFGSAVKAGPNVTGRVGMTYYAAPEVVMNWDQDCKVDIFSFGVIACAMLSGMVPVITDMDNIYCWNNEFHEMFSESKCAQHFLARALEVDAKCRATLAELVSHCFIKVGPIPARLRTSVFNSPPTVNDRITWNEEKNTEHCHDKKITNAQRWFEHKR</sequence>
<dbReference type="InterPro" id="IPR020635">
    <property type="entry name" value="Tyr_kinase_cat_dom"/>
</dbReference>
<comment type="caution">
    <text evidence="8">The sequence shown here is derived from an EMBL/GenBank/DDBJ whole genome shotgun (WGS) entry which is preliminary data.</text>
</comment>
<dbReference type="PROSITE" id="PS00109">
    <property type="entry name" value="PROTEIN_KINASE_TYR"/>
    <property type="match status" value="1"/>
</dbReference>
<evidence type="ECO:0000313" key="9">
    <source>
        <dbReference type="Proteomes" id="UP001194580"/>
    </source>
</evidence>
<dbReference type="GO" id="GO:0005524">
    <property type="term" value="F:ATP binding"/>
    <property type="evidence" value="ECO:0007669"/>
    <property type="project" value="UniProtKB-KW"/>
</dbReference>
<keyword evidence="3" id="KW-0547">Nucleotide-binding</keyword>
<keyword evidence="4 8" id="KW-0418">Kinase</keyword>
<evidence type="ECO:0000256" key="1">
    <source>
        <dbReference type="ARBA" id="ARBA00022527"/>
    </source>
</evidence>
<keyword evidence="1" id="KW-0723">Serine/threonine-protein kinase</keyword>
<feature type="region of interest" description="Disordered" evidence="6">
    <location>
        <begin position="1"/>
        <end position="22"/>
    </location>
</feature>
<dbReference type="EMBL" id="JAAAIL010000672">
    <property type="protein sequence ID" value="KAG0273948.1"/>
    <property type="molecule type" value="Genomic_DNA"/>
</dbReference>
<organism evidence="8 9">
    <name type="scientific">Linnemannia exigua</name>
    <dbReference type="NCBI Taxonomy" id="604196"/>
    <lineage>
        <taxon>Eukaryota</taxon>
        <taxon>Fungi</taxon>
        <taxon>Fungi incertae sedis</taxon>
        <taxon>Mucoromycota</taxon>
        <taxon>Mortierellomycotina</taxon>
        <taxon>Mortierellomycetes</taxon>
        <taxon>Mortierellales</taxon>
        <taxon>Mortierellaceae</taxon>
        <taxon>Linnemannia</taxon>
    </lineage>
</organism>
<dbReference type="InterPro" id="IPR011009">
    <property type="entry name" value="Kinase-like_dom_sf"/>
</dbReference>
<feature type="domain" description="Protein kinase" evidence="7">
    <location>
        <begin position="137"/>
        <end position="379"/>
    </location>
</feature>
<keyword evidence="9" id="KW-1185">Reference proteome</keyword>
<dbReference type="AlphaFoldDB" id="A0AAD4DDB7"/>
<dbReference type="CDD" id="cd00180">
    <property type="entry name" value="PKc"/>
    <property type="match status" value="1"/>
</dbReference>
<dbReference type="Pfam" id="PF00069">
    <property type="entry name" value="Pkinase"/>
    <property type="match status" value="1"/>
</dbReference>
<dbReference type="PANTHER" id="PTHR24345:SF0">
    <property type="entry name" value="CELL CYCLE SERINE_THREONINE-PROTEIN KINASE CDC5_MSD2"/>
    <property type="match status" value="1"/>
</dbReference>
<evidence type="ECO:0000256" key="3">
    <source>
        <dbReference type="ARBA" id="ARBA00022741"/>
    </source>
</evidence>
<evidence type="ECO:0000256" key="5">
    <source>
        <dbReference type="ARBA" id="ARBA00022840"/>
    </source>
</evidence>
<accession>A0AAD4DDB7</accession>
<dbReference type="PROSITE" id="PS50011">
    <property type="entry name" value="PROTEIN_KINASE_DOM"/>
    <property type="match status" value="1"/>
</dbReference>
<dbReference type="InterPro" id="IPR000719">
    <property type="entry name" value="Prot_kinase_dom"/>
</dbReference>
<keyword evidence="5" id="KW-0067">ATP-binding</keyword>
<dbReference type="InterPro" id="IPR008266">
    <property type="entry name" value="Tyr_kinase_AS"/>
</dbReference>
<evidence type="ECO:0000256" key="2">
    <source>
        <dbReference type="ARBA" id="ARBA00022679"/>
    </source>
</evidence>
<evidence type="ECO:0000259" key="7">
    <source>
        <dbReference type="PROSITE" id="PS50011"/>
    </source>
</evidence>
<evidence type="ECO:0000256" key="4">
    <source>
        <dbReference type="ARBA" id="ARBA00022777"/>
    </source>
</evidence>
<dbReference type="SMART" id="SM00219">
    <property type="entry name" value="TyrKc"/>
    <property type="match status" value="1"/>
</dbReference>
<name>A0AAD4DDB7_9FUNG</name>
<evidence type="ECO:0000313" key="8">
    <source>
        <dbReference type="EMBL" id="KAG0273948.1"/>
    </source>
</evidence>
<protein>
    <submittedName>
        <fullName evidence="8">Serine/threonine-protein kinase plk2</fullName>
    </submittedName>
</protein>